<dbReference type="Gene3D" id="3.60.21.10">
    <property type="match status" value="1"/>
</dbReference>
<dbReference type="EMBL" id="LBIC01000009">
    <property type="protein sequence ID" value="KKW90584.1"/>
    <property type="molecule type" value="Genomic_DNA"/>
</dbReference>
<dbReference type="GO" id="GO:0016787">
    <property type="term" value="F:hydrolase activity"/>
    <property type="evidence" value="ECO:0007669"/>
    <property type="project" value="UniProtKB-KW"/>
</dbReference>
<dbReference type="Proteomes" id="UP000033874">
    <property type="component" value="Unassembled WGS sequence"/>
</dbReference>
<evidence type="ECO:0000313" key="4">
    <source>
        <dbReference type="Proteomes" id="UP000033874"/>
    </source>
</evidence>
<accession>A0A0M3APW4</accession>
<dbReference type="InterPro" id="IPR004843">
    <property type="entry name" value="Calcineurin-like_PHP"/>
</dbReference>
<dbReference type="STRING" id="56193.YP76_18515"/>
<feature type="domain" description="Calcineurin-like phosphoesterase" evidence="2">
    <location>
        <begin position="26"/>
        <end position="221"/>
    </location>
</feature>
<dbReference type="AlphaFoldDB" id="A0A0M3APW4"/>
<reference evidence="3 4" key="1">
    <citation type="submission" date="2015-04" db="EMBL/GenBank/DDBJ databases">
        <title>Genome sequence of aromatic hydrocarbons-degrading Sphingobium chungbukense DJ77.</title>
        <authorList>
            <person name="Kim Y.-C."/>
            <person name="Chae J.-C."/>
        </authorList>
    </citation>
    <scope>NUCLEOTIDE SEQUENCE [LARGE SCALE GENOMIC DNA]</scope>
    <source>
        <strain evidence="3 4">DJ77</strain>
    </source>
</reference>
<evidence type="ECO:0000259" key="2">
    <source>
        <dbReference type="Pfam" id="PF00149"/>
    </source>
</evidence>
<dbReference type="InterPro" id="IPR050535">
    <property type="entry name" value="DNA_Repair-Maintenance_Comp"/>
</dbReference>
<dbReference type="InterPro" id="IPR014576">
    <property type="entry name" value="Pesterase_YhaO"/>
</dbReference>
<dbReference type="PATRIC" id="fig|56193.3.peg.3882"/>
<dbReference type="InterPro" id="IPR041796">
    <property type="entry name" value="Mre11_N"/>
</dbReference>
<sequence length="438" mass="47798">MRFSRDILARFVACGLKGGHRLTGFTFVHAADLHLDSPLLGLAGKSLEYAARIEAASREAFDRLVALAIDEGCRFMVLAGDIFDGDLRNFQTGLYFLEGMRRLDEAGISVFMVLGNHDSANRFADKLTLSGNVHVFPKARAATHVLDDVGVAIHGRSFPRPDVSEDLAREYPAATQALFNIGVLHTACAGSEGHHARYAPCTSEQLANHGYDYWALGHVHAHAVLGEHPHIVYPGNLQGRHPRETGPKGAVLVKIEEGRVASLEHRALDVVRWTSIMIDTSGTADRSELLDLVRHHIAQEAEQADGRPIALRLTMTGTTPLHSRLVLERAALREDVETLLATIPHDVWLERLKLETRLPAQPEAVDPTVAGKLDLEVTRLSQDSGIAKALEARLAEIRSKLPASAHADAFIEQMRAEIPERAAALARSLVSEAGHAPD</sequence>
<dbReference type="InterPro" id="IPR029052">
    <property type="entry name" value="Metallo-depent_PP-like"/>
</dbReference>
<dbReference type="PIRSF" id="PIRSF033091">
    <property type="entry name" value="Pesterase_YhaO"/>
    <property type="match status" value="1"/>
</dbReference>
<dbReference type="CDD" id="cd00840">
    <property type="entry name" value="MPP_Mre11_N"/>
    <property type="match status" value="1"/>
</dbReference>
<organism evidence="3 4">
    <name type="scientific">Sphingobium chungbukense</name>
    <dbReference type="NCBI Taxonomy" id="56193"/>
    <lineage>
        <taxon>Bacteria</taxon>
        <taxon>Pseudomonadati</taxon>
        <taxon>Pseudomonadota</taxon>
        <taxon>Alphaproteobacteria</taxon>
        <taxon>Sphingomonadales</taxon>
        <taxon>Sphingomonadaceae</taxon>
        <taxon>Sphingobium</taxon>
    </lineage>
</organism>
<name>A0A0M3APW4_9SPHN</name>
<evidence type="ECO:0000313" key="3">
    <source>
        <dbReference type="EMBL" id="KKW90584.1"/>
    </source>
</evidence>
<dbReference type="PANTHER" id="PTHR30337">
    <property type="entry name" value="COMPONENT OF ATP-DEPENDENT DSDNA EXONUCLEASE"/>
    <property type="match status" value="1"/>
</dbReference>
<protein>
    <submittedName>
        <fullName evidence="3">Metallophosphoesterase</fullName>
    </submittedName>
</protein>
<keyword evidence="1" id="KW-0378">Hydrolase</keyword>
<proteinExistence type="predicted"/>
<dbReference type="SUPFAM" id="SSF56300">
    <property type="entry name" value="Metallo-dependent phosphatases"/>
    <property type="match status" value="1"/>
</dbReference>
<dbReference type="Pfam" id="PF00149">
    <property type="entry name" value="Metallophos"/>
    <property type="match status" value="1"/>
</dbReference>
<keyword evidence="4" id="KW-1185">Reference proteome</keyword>
<dbReference type="PANTHER" id="PTHR30337:SF7">
    <property type="entry name" value="PHOSPHOESTERASE"/>
    <property type="match status" value="1"/>
</dbReference>
<comment type="caution">
    <text evidence="3">The sequence shown here is derived from an EMBL/GenBank/DDBJ whole genome shotgun (WGS) entry which is preliminary data.</text>
</comment>
<gene>
    <name evidence="3" type="ORF">YP76_18515</name>
</gene>
<evidence type="ECO:0000256" key="1">
    <source>
        <dbReference type="ARBA" id="ARBA00022801"/>
    </source>
</evidence>